<proteinExistence type="predicted"/>
<organism evidence="4 5">
    <name type="scientific">Streptomyces yunnanensis</name>
    <dbReference type="NCBI Taxonomy" id="156453"/>
    <lineage>
        <taxon>Bacteria</taxon>
        <taxon>Bacillati</taxon>
        <taxon>Actinomycetota</taxon>
        <taxon>Actinomycetes</taxon>
        <taxon>Kitasatosporales</taxon>
        <taxon>Streptomycetaceae</taxon>
        <taxon>Streptomyces</taxon>
    </lineage>
</organism>
<dbReference type="PANTHER" id="PTHR32305:SF15">
    <property type="entry name" value="PROTEIN RHSA-RELATED"/>
    <property type="match status" value="1"/>
</dbReference>
<dbReference type="InterPro" id="IPR056823">
    <property type="entry name" value="TEN-like_YD-shell"/>
</dbReference>
<keyword evidence="1" id="KW-0677">Repeat</keyword>
<evidence type="ECO:0000256" key="1">
    <source>
        <dbReference type="ARBA" id="ARBA00022737"/>
    </source>
</evidence>
<dbReference type="Proteomes" id="UP001218629">
    <property type="component" value="Chromosome"/>
</dbReference>
<dbReference type="InterPro" id="IPR031325">
    <property type="entry name" value="RHS_repeat"/>
</dbReference>
<gene>
    <name evidence="4" type="ORF">MOV08_19980</name>
</gene>
<evidence type="ECO:0000313" key="5">
    <source>
        <dbReference type="Proteomes" id="UP001218629"/>
    </source>
</evidence>
<protein>
    <recommendedName>
        <fullName evidence="3">Teneurin-like YD-shell domain-containing protein</fullName>
    </recommendedName>
</protein>
<dbReference type="EMBL" id="CP095749">
    <property type="protein sequence ID" value="WEB45807.1"/>
    <property type="molecule type" value="Genomic_DNA"/>
</dbReference>
<dbReference type="PANTHER" id="PTHR32305">
    <property type="match status" value="1"/>
</dbReference>
<evidence type="ECO:0000256" key="2">
    <source>
        <dbReference type="SAM" id="MobiDB-lite"/>
    </source>
</evidence>
<evidence type="ECO:0000259" key="3">
    <source>
        <dbReference type="Pfam" id="PF25023"/>
    </source>
</evidence>
<dbReference type="InterPro" id="IPR006530">
    <property type="entry name" value="YD"/>
</dbReference>
<accession>A0ABY8AQM8</accession>
<dbReference type="NCBIfam" id="TIGR03696">
    <property type="entry name" value="Rhs_assc_core"/>
    <property type="match status" value="1"/>
</dbReference>
<dbReference type="Gene3D" id="2.180.10.10">
    <property type="entry name" value="RHS repeat-associated core"/>
    <property type="match status" value="2"/>
</dbReference>
<name>A0ABY8AQM8_9ACTN</name>
<feature type="domain" description="Teneurin-like YD-shell" evidence="3">
    <location>
        <begin position="347"/>
        <end position="617"/>
    </location>
</feature>
<keyword evidence="5" id="KW-1185">Reference proteome</keyword>
<dbReference type="InterPro" id="IPR022385">
    <property type="entry name" value="Rhs_assc_core"/>
</dbReference>
<dbReference type="InterPro" id="IPR050708">
    <property type="entry name" value="T6SS_VgrG/RHS"/>
</dbReference>
<reference evidence="4 5" key="1">
    <citation type="submission" date="2022-03" db="EMBL/GenBank/DDBJ databases">
        <title>Streptomyces yunnanensis P86,complete genome.</title>
        <authorList>
            <person name="Chen S."/>
            <person name="Zhang Q."/>
        </authorList>
    </citation>
    <scope>NUCLEOTIDE SEQUENCE [LARGE SCALE GENOMIC DNA]</scope>
    <source>
        <strain evidence="4 5">P86</strain>
    </source>
</reference>
<sequence>MTCNAAGLPLTVTDPLGHATHYTRDAFGRTTSVTDPLGATTHLQWTVQGKLAARIDPTGAREQWTYDGEGNRLTHTDAVGQTTHFSYTHFDLLSARTDPDGVRYEFAHDTELRLTQVTNPQGLTWNYTYDGAGHLISESDFDDRVLSYVHDAAGQLATRTNALGEVTTYTRDPLGRITEKNAAGLLTTYAHDPAGNLHRAANPDATVTYTRDTLGRVLTETVNDRTMTFTYDVLGRRTSRTTPTGHHTTYAYDAAGNRTGMDIGGHPLSFEYDAAGQELTRTIGGTLHLTHTWDPTGRLTSQSLSAAATDPTGTAQAEVQRVLQRTYTYRPDGHLTAIDDSHTGRRTFDLDRAGRVTAVHATDWTETYAYDAAGNQTYAAWPDRHPNASARGERAYEGTRITRAGRVRYEHDELGRVVLRQKARLSRKPETWRYSWNAEGRLTSVVEPNGTMWRYVYDSCGRRIAKRRLASHASTIVEETIFAWDGPTLVEQATHSPEASKAIVLTWDYEGLLPVTQTERKVSVGGASEFIQRTFDQRFFAIVTDLVGAPTDLVSLAGNIDWRSRATLWGATSWDATSSAYTPLRFPGQQFDPETQLHYNFDRYYDPCDARYISSDVLGLTPAPNPVAYVGNPLEYSDPLGLFECKTKTSGNSQRQPGGRHGPAVSIDQVKQELGRAGMPVHDYDIEHVPHIDGPSGSAYGNSPHTDGFPDLGIRGRPKIEISDMGLKSMDHAVATIHHEIFHHKHFVLTRNNRILWQEEGVLPSNRWGGTEEAAEEYGQRMLEIFKRRRR</sequence>
<evidence type="ECO:0000313" key="4">
    <source>
        <dbReference type="EMBL" id="WEB45807.1"/>
    </source>
</evidence>
<feature type="region of interest" description="Disordered" evidence="2">
    <location>
        <begin position="694"/>
        <end position="713"/>
    </location>
</feature>
<dbReference type="NCBIfam" id="TIGR01643">
    <property type="entry name" value="YD_repeat_2x"/>
    <property type="match status" value="9"/>
</dbReference>
<dbReference type="PRINTS" id="PR00394">
    <property type="entry name" value="RHSPROTEIN"/>
</dbReference>
<dbReference type="Pfam" id="PF25023">
    <property type="entry name" value="TEN_YD-shell"/>
    <property type="match status" value="1"/>
</dbReference>
<dbReference type="Pfam" id="PF05593">
    <property type="entry name" value="RHS_repeat"/>
    <property type="match status" value="5"/>
</dbReference>